<evidence type="ECO:0000256" key="2">
    <source>
        <dbReference type="RuleBase" id="RU000481"/>
    </source>
</evidence>
<keyword evidence="5" id="KW-1185">Reference proteome</keyword>
<keyword evidence="2" id="KW-0032">Aminotransferase</keyword>
<keyword evidence="4" id="KW-0456">Lyase</keyword>
<evidence type="ECO:0000259" key="3">
    <source>
        <dbReference type="Pfam" id="PF00155"/>
    </source>
</evidence>
<dbReference type="InterPro" id="IPR050478">
    <property type="entry name" value="Ethylene_sulfur-biosynth"/>
</dbReference>
<keyword evidence="2" id="KW-0808">Transferase</keyword>
<dbReference type="Gene3D" id="1.10.20.110">
    <property type="match status" value="1"/>
</dbReference>
<dbReference type="EC" id="2.6.1.-" evidence="2"/>
<dbReference type="GO" id="GO:0030170">
    <property type="term" value="F:pyridoxal phosphate binding"/>
    <property type="evidence" value="ECO:0007669"/>
    <property type="project" value="InterPro"/>
</dbReference>
<comment type="cofactor">
    <cofactor evidence="2">
        <name>pyridoxal 5'-phosphate</name>
        <dbReference type="ChEBI" id="CHEBI:597326"/>
    </cofactor>
</comment>
<reference evidence="4" key="1">
    <citation type="submission" date="2020-08" db="EMBL/GenBank/DDBJ databases">
        <title>Genome public.</title>
        <authorList>
            <person name="Liu C."/>
            <person name="Sun Q."/>
        </authorList>
    </citation>
    <scope>NUCLEOTIDE SEQUENCE</scope>
    <source>
        <strain evidence="4">NSJ-12</strain>
    </source>
</reference>
<comment type="caution">
    <text evidence="4">The sequence shown here is derived from an EMBL/GenBank/DDBJ whole genome shotgun (WGS) entry which is preliminary data.</text>
</comment>
<dbReference type="Pfam" id="PF00155">
    <property type="entry name" value="Aminotran_1_2"/>
    <property type="match status" value="1"/>
</dbReference>
<keyword evidence="1" id="KW-0663">Pyridoxal phosphate</keyword>
<dbReference type="GO" id="GO:0008483">
    <property type="term" value="F:transaminase activity"/>
    <property type="evidence" value="ECO:0007669"/>
    <property type="project" value="UniProtKB-KW"/>
</dbReference>
<name>A0A926EJU6_9FIRM</name>
<dbReference type="PROSITE" id="PS00105">
    <property type="entry name" value="AA_TRANSFER_CLASS_1"/>
    <property type="match status" value="1"/>
</dbReference>
<dbReference type="NCBIfam" id="TIGR03801">
    <property type="entry name" value="asp_4_decarbox"/>
    <property type="match status" value="1"/>
</dbReference>
<feature type="domain" description="Aminotransferase class I/classII large" evidence="3">
    <location>
        <begin position="195"/>
        <end position="517"/>
    </location>
</feature>
<dbReference type="RefSeq" id="WP_249332474.1">
    <property type="nucleotide sequence ID" value="NZ_JACRSY010000010.1"/>
</dbReference>
<dbReference type="AlphaFoldDB" id="A0A926EJU6"/>
<evidence type="ECO:0000313" key="5">
    <source>
        <dbReference type="Proteomes" id="UP000655830"/>
    </source>
</evidence>
<dbReference type="PANTHER" id="PTHR43795">
    <property type="entry name" value="BIFUNCTIONAL ASPARTATE AMINOTRANSFERASE AND GLUTAMATE/ASPARTATE-PREPHENATE AMINOTRANSFERASE-RELATED"/>
    <property type="match status" value="1"/>
</dbReference>
<dbReference type="CDD" id="cd00609">
    <property type="entry name" value="AAT_like"/>
    <property type="match status" value="1"/>
</dbReference>
<evidence type="ECO:0000256" key="1">
    <source>
        <dbReference type="ARBA" id="ARBA00022898"/>
    </source>
</evidence>
<sequence length="536" mass="61668">MTCLTRREVESLYNKISGFEFKEILISIAKSKKENRKPILDAGRGNPNWTAALPRQAFFIFGQFAVLETQRTWKEEDLAGMPKRKGIAQRLDQFLETCQDEKVRTFLSAFIDYGVKKLNFDRDFWVYELVNGIIGDHYPFPDRSLIHIEKVVRDYLLQELCQGVEIEGQFNIFSVEGGAAGMCYLFDSLVHNHLLHKGDKIALMTPIFTPYLEIPHLPDYAFEVVYIKATPLEVNGVKSMQYTKEALEVLKDSSIKAVFIVNPNNPLSIAMSDASKADFIKIVKEDRPDLMVVTDDVYSTFVPGFRSLIADLPYNTLCIYSLSKYFGVTGWRLGTIMLHEDNVFDELICNLNQEDKDELEKRYTSLGRHAEDVTFIDRIVADSRLVALNHTAGLSTPQQVQMAFFCGFALLDKANRYKEMTREICIRRKNILYQGLQRNLVQDPHDACYYTEIDLYEWAKEEWGMTYATDMDKAYKCVDFLYELAHSHNVILLSGDGFASSKWSVRVSLANLNDEDYFIIGKAIRSIMNHWKETLN</sequence>
<proteinExistence type="inferred from homology"/>
<dbReference type="Proteomes" id="UP000655830">
    <property type="component" value="Unassembled WGS sequence"/>
</dbReference>
<dbReference type="NCBIfam" id="NF006755">
    <property type="entry name" value="PRK09275.1"/>
    <property type="match status" value="1"/>
</dbReference>
<protein>
    <recommendedName>
        <fullName evidence="2">Aminotransferase</fullName>
        <ecNumber evidence="2">2.6.1.-</ecNumber>
    </recommendedName>
</protein>
<dbReference type="InterPro" id="IPR022518">
    <property type="entry name" value="Aspartate_4-decarboxylase"/>
</dbReference>
<dbReference type="InterPro" id="IPR004839">
    <property type="entry name" value="Aminotransferase_I/II_large"/>
</dbReference>
<dbReference type="SUPFAM" id="SSF53383">
    <property type="entry name" value="PLP-dependent transferases"/>
    <property type="match status" value="1"/>
</dbReference>
<dbReference type="EMBL" id="JACRSY010000010">
    <property type="protein sequence ID" value="MBC8579393.1"/>
    <property type="molecule type" value="Genomic_DNA"/>
</dbReference>
<evidence type="ECO:0000313" key="4">
    <source>
        <dbReference type="EMBL" id="MBC8579393.1"/>
    </source>
</evidence>
<accession>A0A926EJU6</accession>
<dbReference type="Gene3D" id="3.90.1150.10">
    <property type="entry name" value="Aspartate Aminotransferase, domain 1"/>
    <property type="match status" value="1"/>
</dbReference>
<gene>
    <name evidence="4" type="primary">aspD</name>
    <name evidence="4" type="ORF">H8718_07615</name>
</gene>
<dbReference type="Gene3D" id="3.40.640.10">
    <property type="entry name" value="Type I PLP-dependent aspartate aminotransferase-like (Major domain)"/>
    <property type="match status" value="1"/>
</dbReference>
<dbReference type="InterPro" id="IPR015424">
    <property type="entry name" value="PyrdxlP-dep_Trfase"/>
</dbReference>
<dbReference type="PANTHER" id="PTHR43795:SF2">
    <property type="entry name" value="BIFUNCTIONAL ASPARTATE AMINOTRANSFERASE AND GLUTAMATE_ASPARTATE-PREPHENATE AMINOTRANSFERASE"/>
    <property type="match status" value="1"/>
</dbReference>
<comment type="similarity">
    <text evidence="2">Belongs to the class-I pyridoxal-phosphate-dependent aminotransferase family.</text>
</comment>
<dbReference type="InterPro" id="IPR004838">
    <property type="entry name" value="NHTrfase_class1_PyrdxlP-BS"/>
</dbReference>
<dbReference type="GO" id="GO:0006520">
    <property type="term" value="P:amino acid metabolic process"/>
    <property type="evidence" value="ECO:0007669"/>
    <property type="project" value="TreeGrafter"/>
</dbReference>
<dbReference type="InterPro" id="IPR015422">
    <property type="entry name" value="PyrdxlP-dep_Trfase_small"/>
</dbReference>
<dbReference type="InterPro" id="IPR015421">
    <property type="entry name" value="PyrdxlP-dep_Trfase_major"/>
</dbReference>
<dbReference type="GO" id="GO:0016829">
    <property type="term" value="F:lyase activity"/>
    <property type="evidence" value="ECO:0007669"/>
    <property type="project" value="UniProtKB-KW"/>
</dbReference>
<organism evidence="4 5">
    <name type="scientific">Zhenhengia yiwuensis</name>
    <dbReference type="NCBI Taxonomy" id="2763666"/>
    <lineage>
        <taxon>Bacteria</taxon>
        <taxon>Bacillati</taxon>
        <taxon>Bacillota</taxon>
        <taxon>Clostridia</taxon>
        <taxon>Lachnospirales</taxon>
        <taxon>Lachnospiraceae</taxon>
        <taxon>Zhenhengia</taxon>
    </lineage>
</organism>